<name>A0A485LZM9_9ZZZZ</name>
<dbReference type="EMBL" id="CAADRM010000076">
    <property type="protein sequence ID" value="VFU13262.1"/>
    <property type="molecule type" value="Genomic_DNA"/>
</dbReference>
<reference evidence="1" key="1">
    <citation type="submission" date="2019-03" db="EMBL/GenBank/DDBJ databases">
        <authorList>
            <person name="Hao L."/>
        </authorList>
    </citation>
    <scope>NUCLEOTIDE SEQUENCE</scope>
</reference>
<proteinExistence type="predicted"/>
<protein>
    <submittedName>
        <fullName evidence="1">Uncharacterized protein</fullName>
    </submittedName>
</protein>
<sequence>MQERWAVAYGPCDMEQGKFLWLRDSCGEIIVFDSRHEAEKWVLAEISFGIDADDVIYIKLPRKFA</sequence>
<dbReference type="AlphaFoldDB" id="A0A485LZM9"/>
<evidence type="ECO:0000313" key="1">
    <source>
        <dbReference type="EMBL" id="VFU13262.1"/>
    </source>
</evidence>
<organism evidence="1">
    <name type="scientific">anaerobic digester metagenome</name>
    <dbReference type="NCBI Taxonomy" id="1263854"/>
    <lineage>
        <taxon>unclassified sequences</taxon>
        <taxon>metagenomes</taxon>
        <taxon>ecological metagenomes</taxon>
    </lineage>
</organism>
<gene>
    <name evidence="1" type="ORF">SCFA_1670004</name>
</gene>
<accession>A0A485LZM9</accession>